<accession>A0A8H7Y4W7</accession>
<feature type="signal peptide" evidence="1">
    <location>
        <begin position="1"/>
        <end position="20"/>
    </location>
</feature>
<evidence type="ECO:0000259" key="2">
    <source>
        <dbReference type="Pfam" id="PF03572"/>
    </source>
</evidence>
<feature type="domain" description="Tail specific protease" evidence="2">
    <location>
        <begin position="389"/>
        <end position="530"/>
    </location>
</feature>
<reference evidence="3" key="1">
    <citation type="submission" date="2021-02" db="EMBL/GenBank/DDBJ databases">
        <title>Psilocybe cubensis genome.</title>
        <authorList>
            <person name="Mckernan K.J."/>
            <person name="Crawford S."/>
            <person name="Trippe A."/>
            <person name="Kane L.T."/>
            <person name="Mclaughlin S."/>
        </authorList>
    </citation>
    <scope>NUCLEOTIDE SEQUENCE [LARGE SCALE GENOMIC DNA]</scope>
    <source>
        <strain evidence="3">MGC-MH-2018</strain>
    </source>
</reference>
<evidence type="ECO:0000313" key="3">
    <source>
        <dbReference type="EMBL" id="KAG5172882.1"/>
    </source>
</evidence>
<dbReference type="InterPro" id="IPR005151">
    <property type="entry name" value="Tail-specific_protease"/>
</dbReference>
<comment type="caution">
    <text evidence="3">The sequence shown here is derived from an EMBL/GenBank/DDBJ whole genome shotgun (WGS) entry which is preliminary data.</text>
</comment>
<evidence type="ECO:0000256" key="1">
    <source>
        <dbReference type="SAM" id="SignalP"/>
    </source>
</evidence>
<protein>
    <recommendedName>
        <fullName evidence="2">Tail specific protease domain-containing protein</fullName>
    </recommendedName>
</protein>
<dbReference type="InterPro" id="IPR029045">
    <property type="entry name" value="ClpP/crotonase-like_dom_sf"/>
</dbReference>
<dbReference type="Pfam" id="PF03572">
    <property type="entry name" value="Peptidase_S41"/>
    <property type="match status" value="1"/>
</dbReference>
<organism evidence="3">
    <name type="scientific">Psilocybe cubensis</name>
    <name type="common">Psychedelic mushroom</name>
    <name type="synonym">Stropharia cubensis</name>
    <dbReference type="NCBI Taxonomy" id="181762"/>
    <lineage>
        <taxon>Eukaryota</taxon>
        <taxon>Fungi</taxon>
        <taxon>Dikarya</taxon>
        <taxon>Basidiomycota</taxon>
        <taxon>Agaricomycotina</taxon>
        <taxon>Agaricomycetes</taxon>
        <taxon>Agaricomycetidae</taxon>
        <taxon>Agaricales</taxon>
        <taxon>Agaricineae</taxon>
        <taxon>Strophariaceae</taxon>
        <taxon>Psilocybe</taxon>
    </lineage>
</organism>
<dbReference type="GO" id="GO:0008236">
    <property type="term" value="F:serine-type peptidase activity"/>
    <property type="evidence" value="ECO:0007669"/>
    <property type="project" value="InterPro"/>
</dbReference>
<dbReference type="SUPFAM" id="SSF52096">
    <property type="entry name" value="ClpP/crotonase"/>
    <property type="match status" value="1"/>
</dbReference>
<dbReference type="PANTHER" id="PTHR37049">
    <property type="entry name" value="PEPTIDASE S41 FAMILY PROTEIN"/>
    <property type="match status" value="1"/>
</dbReference>
<name>A0A8H7Y4W7_PSICU</name>
<dbReference type="GO" id="GO:0006508">
    <property type="term" value="P:proteolysis"/>
    <property type="evidence" value="ECO:0007669"/>
    <property type="project" value="InterPro"/>
</dbReference>
<dbReference type="OrthoDB" id="27214at2759"/>
<dbReference type="EMBL" id="JAFIQS010000002">
    <property type="protein sequence ID" value="KAG5172882.1"/>
    <property type="molecule type" value="Genomic_DNA"/>
</dbReference>
<dbReference type="Gene3D" id="3.90.226.10">
    <property type="entry name" value="2-enoyl-CoA Hydratase, Chain A, domain 1"/>
    <property type="match status" value="1"/>
</dbReference>
<dbReference type="PANTHER" id="PTHR37049:SF4">
    <property type="entry name" value="RHODANESE DOMAIN-CONTAINING PROTEIN"/>
    <property type="match status" value="1"/>
</dbReference>
<dbReference type="AlphaFoldDB" id="A0A8H7Y4W7"/>
<dbReference type="InterPro" id="IPR052766">
    <property type="entry name" value="S41A_metabolite_peptidase"/>
</dbReference>
<keyword evidence="1" id="KW-0732">Signal</keyword>
<proteinExistence type="predicted"/>
<sequence length="692" mass="76004">MRAFTWIWLALGSLLANVDALSISGDPCAAIAGKKWVLPKEARACLSSFPLDPLIKANVLEVVSKTLAFHTSTNYQIQAPPPFDNDVHEDLVADLERIRAQAYASEFDFHKDIYYSFKRVNDGHCGVYNYCYDSLYVTYLPLPLVLLTAGDGSQNVHIAPEAFRVASAEFKDGIDFWQETLPGHLKGQLASLSGAKVFLIDGKDPFVAVNESANTMGGSQSFGTRQNSFFASYSRGASGWQYSMGNFATKAHPLVDSVELTVQRVNHTTNDTFTIPYRSRFGSASREFVDSVSYRANNCVATNTTNGVDLYSDSISAQAYQDSTPPISFFQQQPSVNPEESKKLPMNVVLDGLSLTDIDLPEHLQPSLPSLNQSYSVAQFYILNDNLTGVLALGSFSAKNFTLFGASLLEGLLELKAAGVKRLIVDVTNNGGGYICIAHWLHRIIIGPKDSTEPQAGLDSAARSGPLAQLIVQRIADGADPKDMLIYSPTQWSNASHHQFPPQENWLKPTNVVINGHNDSFSQRLGQECQPFEWAAPDYALFDPQNILIVSNGKCGSSCSLFSITMAKLEGVRTVVFGGKADVRQQYCGTVGGQSLGFSSIDTDIKSTKLKNHTLAPPDFLTNSVQGITWRLGYGIEDRNAPEEWQSHYANISIPLTFETVNNPVAIWEHIARKHFAEQLSFVLQTNPLDIQ</sequence>
<feature type="chain" id="PRO_5034385574" description="Tail specific protease domain-containing protein" evidence="1">
    <location>
        <begin position="21"/>
        <end position="692"/>
    </location>
</feature>
<gene>
    <name evidence="3" type="ORF">JR316_002385</name>
</gene>